<dbReference type="InterPro" id="IPR054566">
    <property type="entry name" value="ManC/GMP-like_b-helix"/>
</dbReference>
<comment type="similarity">
    <text evidence="1">Belongs to the mannose-6-phosphate isomerase type 2 family.</text>
</comment>
<sequence length="356" mass="39800">MKLYAVILCGGRGERFWPRSRRGMPKQFIKLFGDESLTRRTSERIDSLCPAKRKVFVAPAEFANVIRDRSGKVGKFLFEPQGRNTGPAIGYAAAYLAAIEPDATMVVLPADHLIERRREFLSSVRLAARLAQKGLLVTFGIPPSRPDTGYGYIQTGEKIAGRGRLTAHQVLGFHEKPNLAKARRYLKAGNYLWNSGMFVWRVDTILEGFGKFMPGFHRMLLRFKKAVGTRHEDSVLKAMYEHAPVISIDYAVMEKAENIAAVRATFDWDDVGSWLALARHSRHDKNSNVLKGLCLTKDAKNCIVDSDEGIIAVLGVKDLVIVRSGDAVLVAHQDKVAEIKELLKQARRVPAAKRFL</sequence>
<comment type="catalytic activity">
    <reaction evidence="7">
        <text>alpha-D-mannose 1-phosphate + GTP + H(+) = GDP-alpha-D-mannose + diphosphate</text>
        <dbReference type="Rhea" id="RHEA:15229"/>
        <dbReference type="ChEBI" id="CHEBI:15378"/>
        <dbReference type="ChEBI" id="CHEBI:33019"/>
        <dbReference type="ChEBI" id="CHEBI:37565"/>
        <dbReference type="ChEBI" id="CHEBI:57527"/>
        <dbReference type="ChEBI" id="CHEBI:58409"/>
        <dbReference type="EC" id="2.7.7.13"/>
    </reaction>
</comment>
<keyword evidence="3" id="KW-0808">Transferase</keyword>
<accession>A0A235BRA5</accession>
<evidence type="ECO:0000256" key="6">
    <source>
        <dbReference type="ARBA" id="ARBA00023134"/>
    </source>
</evidence>
<dbReference type="GO" id="GO:0009298">
    <property type="term" value="P:GDP-mannose biosynthetic process"/>
    <property type="evidence" value="ECO:0007669"/>
    <property type="project" value="TreeGrafter"/>
</dbReference>
<dbReference type="SUPFAM" id="SSF159283">
    <property type="entry name" value="Guanosine diphospho-D-mannose pyrophosphorylase/mannose-6-phosphate isomerase linker domain"/>
    <property type="match status" value="1"/>
</dbReference>
<gene>
    <name evidence="10" type="ORF">CH330_09440</name>
</gene>
<dbReference type="Pfam" id="PF22640">
    <property type="entry name" value="ManC_GMP_beta-helix"/>
    <property type="match status" value="1"/>
</dbReference>
<protein>
    <recommendedName>
        <fullName evidence="2">mannose-1-phosphate guanylyltransferase</fullName>
        <ecNumber evidence="2">2.7.7.13</ecNumber>
    </recommendedName>
</protein>
<dbReference type="AlphaFoldDB" id="A0A235BRA5"/>
<keyword evidence="4" id="KW-0548">Nucleotidyltransferase</keyword>
<dbReference type="GO" id="GO:0004475">
    <property type="term" value="F:mannose-1-phosphate guanylyltransferase (GTP) activity"/>
    <property type="evidence" value="ECO:0007669"/>
    <property type="project" value="UniProtKB-EC"/>
</dbReference>
<evidence type="ECO:0000256" key="2">
    <source>
        <dbReference type="ARBA" id="ARBA00012387"/>
    </source>
</evidence>
<dbReference type="SUPFAM" id="SSF53448">
    <property type="entry name" value="Nucleotide-diphospho-sugar transferases"/>
    <property type="match status" value="1"/>
</dbReference>
<organism evidence="10 11">
    <name type="scientific">candidate division WOR-3 bacterium JGI_Cruoil_03_51_56</name>
    <dbReference type="NCBI Taxonomy" id="1973747"/>
    <lineage>
        <taxon>Bacteria</taxon>
        <taxon>Bacteria division WOR-3</taxon>
    </lineage>
</organism>
<dbReference type="CDD" id="cd02509">
    <property type="entry name" value="GDP-M1P_Guanylyltransferase"/>
    <property type="match status" value="1"/>
</dbReference>
<dbReference type="FunFam" id="3.90.550.10:FF:000046">
    <property type="entry name" value="Mannose-1-phosphate guanylyltransferase (GDP)"/>
    <property type="match status" value="1"/>
</dbReference>
<evidence type="ECO:0000259" key="8">
    <source>
        <dbReference type="Pfam" id="PF00483"/>
    </source>
</evidence>
<dbReference type="EC" id="2.7.7.13" evidence="2"/>
<keyword evidence="6" id="KW-0342">GTP-binding</keyword>
<dbReference type="PANTHER" id="PTHR46390:SF1">
    <property type="entry name" value="MANNOSE-1-PHOSPHATE GUANYLYLTRANSFERASE"/>
    <property type="match status" value="1"/>
</dbReference>
<keyword evidence="5" id="KW-0547">Nucleotide-binding</keyword>
<evidence type="ECO:0000313" key="10">
    <source>
        <dbReference type="EMBL" id="OYD14085.1"/>
    </source>
</evidence>
<dbReference type="Pfam" id="PF00483">
    <property type="entry name" value="NTP_transferase"/>
    <property type="match status" value="1"/>
</dbReference>
<dbReference type="EMBL" id="NOZP01000182">
    <property type="protein sequence ID" value="OYD14085.1"/>
    <property type="molecule type" value="Genomic_DNA"/>
</dbReference>
<reference evidence="10 11" key="1">
    <citation type="submission" date="2017-07" db="EMBL/GenBank/DDBJ databases">
        <title>Recovery of genomes from metagenomes via a dereplication, aggregation, and scoring strategy.</title>
        <authorList>
            <person name="Sieber C.M."/>
            <person name="Probst A.J."/>
            <person name="Sharrar A."/>
            <person name="Thomas B.C."/>
            <person name="Hess M."/>
            <person name="Tringe S.G."/>
            <person name="Banfield J.F."/>
        </authorList>
    </citation>
    <scope>NUCLEOTIDE SEQUENCE [LARGE SCALE GENOMIC DNA]</scope>
    <source>
        <strain evidence="10">JGI_Cruoil_03_51_56</strain>
    </source>
</reference>
<evidence type="ECO:0000313" key="11">
    <source>
        <dbReference type="Proteomes" id="UP000215559"/>
    </source>
</evidence>
<evidence type="ECO:0000256" key="5">
    <source>
        <dbReference type="ARBA" id="ARBA00022741"/>
    </source>
</evidence>
<dbReference type="GO" id="GO:0005525">
    <property type="term" value="F:GTP binding"/>
    <property type="evidence" value="ECO:0007669"/>
    <property type="project" value="UniProtKB-KW"/>
</dbReference>
<dbReference type="InterPro" id="IPR029044">
    <property type="entry name" value="Nucleotide-diphossugar_trans"/>
</dbReference>
<proteinExistence type="inferred from homology"/>
<dbReference type="Gene3D" id="3.90.550.10">
    <property type="entry name" value="Spore Coat Polysaccharide Biosynthesis Protein SpsA, Chain A"/>
    <property type="match status" value="1"/>
</dbReference>
<dbReference type="InterPro" id="IPR049577">
    <property type="entry name" value="GMPP_N"/>
</dbReference>
<dbReference type="Proteomes" id="UP000215559">
    <property type="component" value="Unassembled WGS sequence"/>
</dbReference>
<evidence type="ECO:0000256" key="7">
    <source>
        <dbReference type="ARBA" id="ARBA00047343"/>
    </source>
</evidence>
<comment type="caution">
    <text evidence="10">The sequence shown here is derived from an EMBL/GenBank/DDBJ whole genome shotgun (WGS) entry which is preliminary data.</text>
</comment>
<dbReference type="InterPro" id="IPR005835">
    <property type="entry name" value="NTP_transferase_dom"/>
</dbReference>
<feature type="domain" description="Nucleotidyl transferase" evidence="8">
    <location>
        <begin position="5"/>
        <end position="285"/>
    </location>
</feature>
<evidence type="ECO:0000256" key="1">
    <source>
        <dbReference type="ARBA" id="ARBA00006115"/>
    </source>
</evidence>
<dbReference type="InterPro" id="IPR051161">
    <property type="entry name" value="Mannose-6P_isomerase_type2"/>
</dbReference>
<evidence type="ECO:0000256" key="4">
    <source>
        <dbReference type="ARBA" id="ARBA00022695"/>
    </source>
</evidence>
<feature type="domain" description="MannoseP isomerase/GMP-like beta-helix" evidence="9">
    <location>
        <begin position="298"/>
        <end position="345"/>
    </location>
</feature>
<name>A0A235BRA5_UNCW3</name>
<dbReference type="PANTHER" id="PTHR46390">
    <property type="entry name" value="MANNOSE-1-PHOSPHATE GUANYLYLTRANSFERASE"/>
    <property type="match status" value="1"/>
</dbReference>
<evidence type="ECO:0000256" key="3">
    <source>
        <dbReference type="ARBA" id="ARBA00022679"/>
    </source>
</evidence>
<evidence type="ECO:0000259" key="9">
    <source>
        <dbReference type="Pfam" id="PF22640"/>
    </source>
</evidence>